<evidence type="ECO:0000313" key="1">
    <source>
        <dbReference type="EMBL" id="CAB3740566.1"/>
    </source>
</evidence>
<accession>A0A6S7AR45</accession>
<dbReference type="EMBL" id="CADIJQ010000013">
    <property type="protein sequence ID" value="CAB3740566.1"/>
    <property type="molecule type" value="Genomic_DNA"/>
</dbReference>
<dbReference type="AlphaFoldDB" id="A0A6S7AR45"/>
<name>A0A6S7AR45_9BURK</name>
<evidence type="ECO:0008006" key="3">
    <source>
        <dbReference type="Google" id="ProtNLM"/>
    </source>
</evidence>
<dbReference type="Proteomes" id="UP000494269">
    <property type="component" value="Unassembled WGS sequence"/>
</dbReference>
<reference evidence="1 2" key="1">
    <citation type="submission" date="2020-04" db="EMBL/GenBank/DDBJ databases">
        <authorList>
            <person name="De Canck E."/>
        </authorList>
    </citation>
    <scope>NUCLEOTIDE SEQUENCE [LARGE SCALE GENOMIC DNA]</scope>
    <source>
        <strain evidence="1 2">LMG 3441</strain>
    </source>
</reference>
<proteinExistence type="predicted"/>
<dbReference type="Pfam" id="PF11340">
    <property type="entry name" value="DUF3142"/>
    <property type="match status" value="1"/>
</dbReference>
<dbReference type="InterPro" id="IPR021488">
    <property type="entry name" value="DUF3142"/>
</dbReference>
<sequence length="417" mass="45394">MLLRLWHAFGLTRNRALPAARLTAAAAFAMVLMALGACGKPLPDLPNDAYVWQRRWTPAVQEALAASADAVRTWRVLIAEMSAGGRWIDARPDVNALAASQKPAVMVLRLDGRVDALNVDETLVRIAATTLAWRAAGVPLAGVEIDYDCATSKLAAYRGFLTALKNRLEPGTPLSITALPTWLNSPDLDALLKVPDESVLQVHAVLNPTQGLFDAKRAQAWISAFAGRTQRPWRIALPTYGSRVSWDDDGNIIAIESERPTLTTATRASELVAAPAAMAAFAEQIRQDRPAGLAGMVWFRLPTALDERAWSLATWRAVLTRQSLQAELNVFAQRATTAGTFDLVLSNTGNADATLPFTIRWDGVCRAADGINGYTLEQDNAGWYLRRAHDGLLRAGSLRNIGWIRCDTPPTTFHAKP</sequence>
<protein>
    <recommendedName>
        <fullName evidence="3">DUF3142 domain-containing protein</fullName>
    </recommendedName>
</protein>
<organism evidence="1 2">
    <name type="scientific">Achromobacter kerstersii</name>
    <dbReference type="NCBI Taxonomy" id="1353890"/>
    <lineage>
        <taxon>Bacteria</taxon>
        <taxon>Pseudomonadati</taxon>
        <taxon>Pseudomonadota</taxon>
        <taxon>Betaproteobacteria</taxon>
        <taxon>Burkholderiales</taxon>
        <taxon>Alcaligenaceae</taxon>
        <taxon>Achromobacter</taxon>
    </lineage>
</organism>
<gene>
    <name evidence="1" type="ORF">LMG3441_05590</name>
</gene>
<keyword evidence="2" id="KW-1185">Reference proteome</keyword>
<evidence type="ECO:0000313" key="2">
    <source>
        <dbReference type="Proteomes" id="UP000494269"/>
    </source>
</evidence>